<keyword evidence="2" id="KW-1185">Reference proteome</keyword>
<evidence type="ECO:0000313" key="1">
    <source>
        <dbReference type="EMBL" id="GAA4028577.1"/>
    </source>
</evidence>
<gene>
    <name evidence="1" type="ORF">GCM10022409_10840</name>
</gene>
<reference evidence="2" key="1">
    <citation type="journal article" date="2019" name="Int. J. Syst. Evol. Microbiol.">
        <title>The Global Catalogue of Microorganisms (GCM) 10K type strain sequencing project: providing services to taxonomists for standard genome sequencing and annotation.</title>
        <authorList>
            <consortium name="The Broad Institute Genomics Platform"/>
            <consortium name="The Broad Institute Genome Sequencing Center for Infectious Disease"/>
            <person name="Wu L."/>
            <person name="Ma J."/>
        </authorList>
    </citation>
    <scope>NUCLEOTIDE SEQUENCE [LARGE SCALE GENOMIC DNA]</scope>
    <source>
        <strain evidence="2">JCM 17225</strain>
    </source>
</reference>
<proteinExistence type="predicted"/>
<name>A0ABP7TMT3_9BACT</name>
<accession>A0ABP7TMT3</accession>
<dbReference type="Proteomes" id="UP001501469">
    <property type="component" value="Unassembled WGS sequence"/>
</dbReference>
<evidence type="ECO:0000313" key="2">
    <source>
        <dbReference type="Proteomes" id="UP001501469"/>
    </source>
</evidence>
<protein>
    <submittedName>
        <fullName evidence="1">Uncharacterized protein</fullName>
    </submittedName>
</protein>
<dbReference type="EMBL" id="BAABDK010000010">
    <property type="protein sequence ID" value="GAA4028577.1"/>
    <property type="molecule type" value="Genomic_DNA"/>
</dbReference>
<sequence length="195" mass="22047">MGTLLQQLLLAYHYRMKAPRRTAPLPEKIDKLTRSIENALTSESFPTQVRPLTLRQARQLVKADWQFDWAREATASDREVLQLNTVANPHIIHGLLSLEVLPDLVFMHLVESAPFNKGRYKAYVGVLGNLTAFACRRSFELGLDGYVAFDSKTKLVAHYKAVLEATQLTSTRLYLGTPAAQKLVDRYYPNPSAPY</sequence>
<organism evidence="1 2">
    <name type="scientific">Hymenobacter glaciei</name>
    <dbReference type="NCBI Taxonomy" id="877209"/>
    <lineage>
        <taxon>Bacteria</taxon>
        <taxon>Pseudomonadati</taxon>
        <taxon>Bacteroidota</taxon>
        <taxon>Cytophagia</taxon>
        <taxon>Cytophagales</taxon>
        <taxon>Hymenobacteraceae</taxon>
        <taxon>Hymenobacter</taxon>
    </lineage>
</organism>
<comment type="caution">
    <text evidence="1">The sequence shown here is derived from an EMBL/GenBank/DDBJ whole genome shotgun (WGS) entry which is preliminary data.</text>
</comment>